<dbReference type="Pfam" id="PF01420">
    <property type="entry name" value="Methylase_S"/>
    <property type="match status" value="2"/>
</dbReference>
<reference evidence="6" key="1">
    <citation type="submission" date="2017-04" db="EMBL/GenBank/DDBJ databases">
        <title>Function of individual gut microbiota members based on whole genome sequencing of pure cultures obtained from chicken caecum.</title>
        <authorList>
            <person name="Medvecky M."/>
            <person name="Cejkova D."/>
            <person name="Polansky O."/>
            <person name="Karasova D."/>
            <person name="Kubasova T."/>
            <person name="Cizek A."/>
            <person name="Rychlik I."/>
        </authorList>
    </citation>
    <scope>NUCLEOTIDE SEQUENCE [LARGE SCALE GENOMIC DNA]</scope>
    <source>
        <strain evidence="6">An144</strain>
    </source>
</reference>
<name>A0A1Y4QYF0_9ENTE</name>
<feature type="domain" description="Type I restriction modification DNA specificity" evidence="4">
    <location>
        <begin position="24"/>
        <end position="174"/>
    </location>
</feature>
<organism evidence="5 6">
    <name type="scientific">Enterococcus cecorum</name>
    <dbReference type="NCBI Taxonomy" id="44008"/>
    <lineage>
        <taxon>Bacteria</taxon>
        <taxon>Bacillati</taxon>
        <taxon>Bacillota</taxon>
        <taxon>Bacilli</taxon>
        <taxon>Lactobacillales</taxon>
        <taxon>Enterococcaceae</taxon>
        <taxon>Enterococcus</taxon>
    </lineage>
</organism>
<dbReference type="Gene3D" id="3.90.220.20">
    <property type="entry name" value="DNA methylase specificity domains"/>
    <property type="match status" value="2"/>
</dbReference>
<evidence type="ECO:0000313" key="6">
    <source>
        <dbReference type="Proteomes" id="UP000196074"/>
    </source>
</evidence>
<proteinExistence type="inferred from homology"/>
<keyword evidence="2" id="KW-0680">Restriction system</keyword>
<dbReference type="AlphaFoldDB" id="A0A1Y4QYF0"/>
<dbReference type="InterPro" id="IPR044946">
    <property type="entry name" value="Restrct_endonuc_typeI_TRD_sf"/>
</dbReference>
<dbReference type="EMBL" id="NFLC01000013">
    <property type="protein sequence ID" value="OUQ10090.1"/>
    <property type="molecule type" value="Genomic_DNA"/>
</dbReference>
<dbReference type="InterPro" id="IPR000055">
    <property type="entry name" value="Restrct_endonuc_typeI_TRD"/>
</dbReference>
<dbReference type="Proteomes" id="UP000196074">
    <property type="component" value="Unassembled WGS sequence"/>
</dbReference>
<dbReference type="GO" id="GO:0003677">
    <property type="term" value="F:DNA binding"/>
    <property type="evidence" value="ECO:0007669"/>
    <property type="project" value="UniProtKB-KW"/>
</dbReference>
<comment type="similarity">
    <text evidence="1">Belongs to the type-I restriction system S methylase family.</text>
</comment>
<feature type="domain" description="Type I restriction modification DNA specificity" evidence="4">
    <location>
        <begin position="194"/>
        <end position="348"/>
    </location>
</feature>
<evidence type="ECO:0000259" key="4">
    <source>
        <dbReference type="Pfam" id="PF01420"/>
    </source>
</evidence>
<keyword evidence="3" id="KW-0238">DNA-binding</keyword>
<evidence type="ECO:0000256" key="2">
    <source>
        <dbReference type="ARBA" id="ARBA00022747"/>
    </source>
</evidence>
<dbReference type="GO" id="GO:0009307">
    <property type="term" value="P:DNA restriction-modification system"/>
    <property type="evidence" value="ECO:0007669"/>
    <property type="project" value="UniProtKB-KW"/>
</dbReference>
<protein>
    <recommendedName>
        <fullName evidence="4">Type I restriction modification DNA specificity domain-containing protein</fullName>
    </recommendedName>
</protein>
<sequence>MVLTMYKYRLEDVEWRRFKVGGKDGIFKVKNSKPYHKANLNVASNGIPYVTRTSMNNGLEDLIVDANYEKNPKNTISLGAENADFFFQGVEYVSGNKMYCISNDKITREVGLFLVQIFRQSIKECGFGYGKGLTGTRFKNRYIMLPIDENNKPNWHFMEEYIKERENKQREVIKEYYKERLNELSTNYNTLTKIDWQEYFIEDVAEIKSGKDIYERERSKGNTPYITATANNNGIGYFVGNMNKTLQSKCISVNRNGSVGHAFYHSYEALYGNDTRKLMPFYKNDQTSLFFTCVISNQREKYGYGYKMGTGRLKRQKVMLPVINGKIDYHYMENYIKNIEKKKIEQILEYLDR</sequence>
<evidence type="ECO:0000256" key="1">
    <source>
        <dbReference type="ARBA" id="ARBA00010923"/>
    </source>
</evidence>
<evidence type="ECO:0000313" key="5">
    <source>
        <dbReference type="EMBL" id="OUQ10090.1"/>
    </source>
</evidence>
<dbReference type="SUPFAM" id="SSF116734">
    <property type="entry name" value="DNA methylase specificity domain"/>
    <property type="match status" value="2"/>
</dbReference>
<accession>A0A1Y4QYF0</accession>
<comment type="caution">
    <text evidence="5">The sequence shown here is derived from an EMBL/GenBank/DDBJ whole genome shotgun (WGS) entry which is preliminary data.</text>
</comment>
<gene>
    <name evidence="5" type="ORF">B5E88_07790</name>
</gene>
<evidence type="ECO:0000256" key="3">
    <source>
        <dbReference type="ARBA" id="ARBA00023125"/>
    </source>
</evidence>